<accession>A0A1D9P0C7</accession>
<evidence type="ECO:0000313" key="3">
    <source>
        <dbReference type="Proteomes" id="UP000179284"/>
    </source>
</evidence>
<dbReference type="PROSITE" id="PS51257">
    <property type="entry name" value="PROKAR_LIPOPROTEIN"/>
    <property type="match status" value="1"/>
</dbReference>
<name>A0A1D9P0C7_9FIRM</name>
<keyword evidence="1" id="KW-0732">Signal</keyword>
<evidence type="ECO:0000256" key="1">
    <source>
        <dbReference type="SAM" id="SignalP"/>
    </source>
</evidence>
<evidence type="ECO:0000313" key="2">
    <source>
        <dbReference type="EMBL" id="AOZ95655.1"/>
    </source>
</evidence>
<dbReference type="OrthoDB" id="2004138at2"/>
<feature type="chain" id="PRO_5009443993" description="Lipoprotein" evidence="1">
    <location>
        <begin position="23"/>
        <end position="231"/>
    </location>
</feature>
<feature type="signal peptide" evidence="1">
    <location>
        <begin position="1"/>
        <end position="22"/>
    </location>
</feature>
<reference evidence="3" key="1">
    <citation type="submission" date="2016-10" db="EMBL/GenBank/DDBJ databases">
        <title>The complete genome sequence of the rumen bacterium Butyrivibrio hungatei MB2003.</title>
        <authorList>
            <person name="Palevich N."/>
            <person name="Kelly W.J."/>
            <person name="Leahy S.C."/>
            <person name="Altermann E."/>
            <person name="Rakonjac J."/>
            <person name="Attwood G.T."/>
        </authorList>
    </citation>
    <scope>NUCLEOTIDE SEQUENCE [LARGE SCALE GENOMIC DNA]</scope>
    <source>
        <strain evidence="3">MB2003</strain>
    </source>
</reference>
<dbReference type="RefSeq" id="WP_071175410.1">
    <property type="nucleotide sequence ID" value="NZ_CP017831.1"/>
</dbReference>
<keyword evidence="3" id="KW-1185">Reference proteome</keyword>
<evidence type="ECO:0008006" key="4">
    <source>
        <dbReference type="Google" id="ProtNLM"/>
    </source>
</evidence>
<sequence length="231" mass="24354">MKKKIVLSLALAVMLMGCGSQGKSLDTSESSSGATGDVYVISEDTTHEATTPNAETAPDEIEGDYDVVLPGGAPMIDAEGLDSFDQLIDTKLDAGMGYAKLKFGDTDVLLVSSGCFDLDGKNAAIDSSFFIIGEDGKVTGLGGLDSSGTGYPVVMKGDCIYFATPNSVAKYTVKDGLLSLVLLARTEFDSEDNATNYVNDGNEEKEVPDYSVIDGLFSEMQNADVVEFTVK</sequence>
<proteinExistence type="predicted"/>
<dbReference type="EMBL" id="CP017831">
    <property type="protein sequence ID" value="AOZ95655.1"/>
    <property type="molecule type" value="Genomic_DNA"/>
</dbReference>
<protein>
    <recommendedName>
        <fullName evidence="4">Lipoprotein</fullName>
    </recommendedName>
</protein>
<gene>
    <name evidence="2" type="ORF">bhn_I0621</name>
</gene>
<dbReference type="Proteomes" id="UP000179284">
    <property type="component" value="Chromosome I"/>
</dbReference>
<dbReference type="AlphaFoldDB" id="A0A1D9P0C7"/>
<dbReference type="KEGG" id="bhu:bhn_I0621"/>
<organism evidence="2 3">
    <name type="scientific">Butyrivibrio hungatei</name>
    <dbReference type="NCBI Taxonomy" id="185008"/>
    <lineage>
        <taxon>Bacteria</taxon>
        <taxon>Bacillati</taxon>
        <taxon>Bacillota</taxon>
        <taxon>Clostridia</taxon>
        <taxon>Lachnospirales</taxon>
        <taxon>Lachnospiraceae</taxon>
        <taxon>Butyrivibrio</taxon>
    </lineage>
</organism>